<dbReference type="GO" id="GO:0005524">
    <property type="term" value="F:ATP binding"/>
    <property type="evidence" value="ECO:0007669"/>
    <property type="project" value="UniProtKB-UniRule"/>
</dbReference>
<sequence length="913" mass="103432">MSTTSVMSNSNHSPVELTDEQKAIVETDEDTIVVSNPGTGKTTTLSAKVVKLLEGGVKPEEILCITFTDKAKKEMFDAIRLRSAGKFPISDIMKIQISTFHSFALNYLVDYGLISGDIISNNFLRFSVFESFQANQVLNYPKSYIIGTIMPKVENAIRYIKTYGITPDKIDLNAARKKVNELHNTDKGKKLGLPANSRYSTKEMEAFLKYFVEAYQTYENSKNDKVDFTDILLTFIDKFDGKKIPYVLVDEMQDMNEIEAQIVKKVSENLFLVGDAKQAIFGFQGGSIKNFEEFAKTCKPMLLATNMRSTQEILDYSKNYFLSGTSQRKKYEAELENFKSSKNGPIPKIWQTAAPLAKLLDLINENQGKKIGIITRTNWQIVETSKYLDFNNIPYISTASQATSLNARNQIISYVKGLLSNSPDEKIAAAFTTFAPFTLKEAFELSAAIKNKDKQKLKTIGDWKINLTREDLNKLFTEEIYPLCASKDPEWFSTSMLVNEQIEEYLTSETPTLDGLFDFIAIGEESYRERAKEAEITLSTVHKAKGLGFDVVIYIPSINDPQSSFIDTITTAIFASQGIDLKDEVAEESLRIDFVACTRAKEKLFIIGDEKSAPFFSVGDLSEFEVDPNPKEGQIYSVVSQRLTEAYSLFVSDRDTESKKLLKGEEPWLKEYIFSYFKNVDHFSWSSVKTDSYEFLMQNIVKLPSKSPALDFGNVVHKAIQKVLLGKAKPKDFPTDVKRAIDNALAALEDLKKKYSGLKIIDIEVEVPVPLNSIVAYEHDDLEFTGKIDVLLKHDKGYLLVDWKTSASDSHASDNKRQLSVYKKMYSKREKIPEKEITTCVIFISKRDRINTGKFERSIAIGTRDTFSTFEGHLQKVLGWREDPNKFIENLLERDDDDELFLAIKEKLANDSV</sequence>
<keyword evidence="7" id="KW-0269">Exonuclease</keyword>
<dbReference type="InterPro" id="IPR000212">
    <property type="entry name" value="DNA_helicase_UvrD/REP"/>
</dbReference>
<evidence type="ECO:0000256" key="5">
    <source>
        <dbReference type="ARBA" id="ARBA00022801"/>
    </source>
</evidence>
<dbReference type="Gene3D" id="1.10.10.160">
    <property type="match status" value="1"/>
</dbReference>
<dbReference type="Gene3D" id="3.40.50.300">
    <property type="entry name" value="P-loop containing nucleotide triphosphate hydrolases"/>
    <property type="match status" value="2"/>
</dbReference>
<dbReference type="Gene3D" id="1.10.486.10">
    <property type="entry name" value="PCRA, domain 4"/>
    <property type="match status" value="1"/>
</dbReference>
<dbReference type="GO" id="GO:0004527">
    <property type="term" value="F:exonuclease activity"/>
    <property type="evidence" value="ECO:0007669"/>
    <property type="project" value="UniProtKB-KW"/>
</dbReference>
<keyword evidence="8 15" id="KW-0067">ATP-binding</keyword>
<keyword evidence="6 15" id="KW-0347">Helicase</keyword>
<keyword evidence="10" id="KW-0234">DNA repair</keyword>
<evidence type="ECO:0000256" key="3">
    <source>
        <dbReference type="ARBA" id="ARBA00022741"/>
    </source>
</evidence>
<dbReference type="PANTHER" id="PTHR11070">
    <property type="entry name" value="UVRD / RECB / PCRA DNA HELICASE FAMILY MEMBER"/>
    <property type="match status" value="1"/>
</dbReference>
<evidence type="ECO:0000256" key="9">
    <source>
        <dbReference type="ARBA" id="ARBA00023125"/>
    </source>
</evidence>
<name>A0A075HD55_9ARCH</name>
<comment type="similarity">
    <text evidence="1">Belongs to the helicase family. UvrD subfamily.</text>
</comment>
<evidence type="ECO:0000256" key="11">
    <source>
        <dbReference type="ARBA" id="ARBA00023235"/>
    </source>
</evidence>
<comment type="catalytic activity">
    <reaction evidence="12">
        <text>Couples ATP hydrolysis with the unwinding of duplex DNA by translocating in the 3'-5' direction.</text>
        <dbReference type="EC" id="5.6.2.4"/>
    </reaction>
</comment>
<dbReference type="InterPro" id="IPR038726">
    <property type="entry name" value="PDDEXK_AddAB-type"/>
</dbReference>
<dbReference type="PANTHER" id="PTHR11070:SF2">
    <property type="entry name" value="ATP-DEPENDENT DNA HELICASE SRS2"/>
    <property type="match status" value="1"/>
</dbReference>
<dbReference type="AlphaFoldDB" id="A0A075HD55"/>
<dbReference type="GO" id="GO:0016887">
    <property type="term" value="F:ATP hydrolysis activity"/>
    <property type="evidence" value="ECO:0007669"/>
    <property type="project" value="RHEA"/>
</dbReference>
<evidence type="ECO:0000256" key="15">
    <source>
        <dbReference type="PROSITE-ProRule" id="PRU00560"/>
    </source>
</evidence>
<evidence type="ECO:0000256" key="14">
    <source>
        <dbReference type="ARBA" id="ARBA00048988"/>
    </source>
</evidence>
<gene>
    <name evidence="17" type="primary">pcrA</name>
    <name evidence="17" type="synonym">uvrD</name>
</gene>
<evidence type="ECO:0000256" key="10">
    <source>
        <dbReference type="ARBA" id="ARBA00023204"/>
    </source>
</evidence>
<dbReference type="Gene3D" id="3.90.320.10">
    <property type="match status" value="1"/>
</dbReference>
<dbReference type="EMBL" id="KF901001">
    <property type="protein sequence ID" value="AIF14426.1"/>
    <property type="molecule type" value="Genomic_DNA"/>
</dbReference>
<evidence type="ECO:0000256" key="13">
    <source>
        <dbReference type="ARBA" id="ARBA00034808"/>
    </source>
</evidence>
<keyword evidence="11" id="KW-0413">Isomerase</keyword>
<dbReference type="SUPFAM" id="SSF52540">
    <property type="entry name" value="P-loop containing nucleoside triphosphate hydrolases"/>
    <property type="match status" value="1"/>
</dbReference>
<organism evidence="17">
    <name type="scientific">uncultured marine thaumarchaeote KM3_67_B11</name>
    <dbReference type="NCBI Taxonomy" id="1456234"/>
    <lineage>
        <taxon>Archaea</taxon>
        <taxon>Nitrososphaerota</taxon>
        <taxon>environmental samples</taxon>
    </lineage>
</organism>
<feature type="domain" description="UvrD-like helicase ATP-binding" evidence="16">
    <location>
        <begin position="14"/>
        <end position="310"/>
    </location>
</feature>
<evidence type="ECO:0000256" key="1">
    <source>
        <dbReference type="ARBA" id="ARBA00009922"/>
    </source>
</evidence>
<dbReference type="InterPro" id="IPR011604">
    <property type="entry name" value="PDDEXK-like_dom_sf"/>
</dbReference>
<dbReference type="GO" id="GO:0000725">
    <property type="term" value="P:recombinational repair"/>
    <property type="evidence" value="ECO:0007669"/>
    <property type="project" value="TreeGrafter"/>
</dbReference>
<evidence type="ECO:0000256" key="6">
    <source>
        <dbReference type="ARBA" id="ARBA00022806"/>
    </source>
</evidence>
<dbReference type="GO" id="GO:0043138">
    <property type="term" value="F:3'-5' DNA helicase activity"/>
    <property type="evidence" value="ECO:0007669"/>
    <property type="project" value="UniProtKB-EC"/>
</dbReference>
<dbReference type="EC" id="5.6.2.4" evidence="13"/>
<keyword evidence="4" id="KW-0227">DNA damage</keyword>
<comment type="catalytic activity">
    <reaction evidence="14">
        <text>ATP + H2O = ADP + phosphate + H(+)</text>
        <dbReference type="Rhea" id="RHEA:13065"/>
        <dbReference type="ChEBI" id="CHEBI:15377"/>
        <dbReference type="ChEBI" id="CHEBI:15378"/>
        <dbReference type="ChEBI" id="CHEBI:30616"/>
        <dbReference type="ChEBI" id="CHEBI:43474"/>
        <dbReference type="ChEBI" id="CHEBI:456216"/>
        <dbReference type="EC" id="5.6.2.4"/>
    </reaction>
</comment>
<evidence type="ECO:0000256" key="12">
    <source>
        <dbReference type="ARBA" id="ARBA00034617"/>
    </source>
</evidence>
<evidence type="ECO:0000313" key="17">
    <source>
        <dbReference type="EMBL" id="AIF14426.1"/>
    </source>
</evidence>
<dbReference type="PROSITE" id="PS51198">
    <property type="entry name" value="UVRD_HELICASE_ATP_BIND"/>
    <property type="match status" value="1"/>
</dbReference>
<evidence type="ECO:0000256" key="2">
    <source>
        <dbReference type="ARBA" id="ARBA00022722"/>
    </source>
</evidence>
<proteinExistence type="inferred from homology"/>
<evidence type="ECO:0000256" key="7">
    <source>
        <dbReference type="ARBA" id="ARBA00022839"/>
    </source>
</evidence>
<evidence type="ECO:0000259" key="16">
    <source>
        <dbReference type="PROSITE" id="PS51198"/>
    </source>
</evidence>
<evidence type="ECO:0000256" key="4">
    <source>
        <dbReference type="ARBA" id="ARBA00022763"/>
    </source>
</evidence>
<dbReference type="Pfam" id="PF13361">
    <property type="entry name" value="UvrD_C"/>
    <property type="match status" value="1"/>
</dbReference>
<keyword evidence="2" id="KW-0540">Nuclease</keyword>
<protein>
    <recommendedName>
        <fullName evidence="13">DNA 3'-5' helicase</fullName>
        <ecNumber evidence="13">5.6.2.4</ecNumber>
    </recommendedName>
</protein>
<dbReference type="GO" id="GO:0003677">
    <property type="term" value="F:DNA binding"/>
    <property type="evidence" value="ECO:0007669"/>
    <property type="project" value="UniProtKB-KW"/>
</dbReference>
<dbReference type="InterPro" id="IPR014016">
    <property type="entry name" value="UvrD-like_ATP-bd"/>
</dbReference>
<keyword evidence="5 15" id="KW-0378">Hydrolase</keyword>
<dbReference type="CDD" id="cd17932">
    <property type="entry name" value="DEXQc_UvrD"/>
    <property type="match status" value="1"/>
</dbReference>
<accession>A0A075HD55</accession>
<dbReference type="Pfam" id="PF00580">
    <property type="entry name" value="UvrD-helicase"/>
    <property type="match status" value="1"/>
</dbReference>
<feature type="binding site" evidence="15">
    <location>
        <begin position="35"/>
        <end position="42"/>
    </location>
    <ligand>
        <name>ATP</name>
        <dbReference type="ChEBI" id="CHEBI:30616"/>
    </ligand>
</feature>
<keyword evidence="3 15" id="KW-0547">Nucleotide-binding</keyword>
<dbReference type="InterPro" id="IPR013986">
    <property type="entry name" value="DExx_box_DNA_helicase_dom_sf"/>
</dbReference>
<evidence type="ECO:0000256" key="8">
    <source>
        <dbReference type="ARBA" id="ARBA00022840"/>
    </source>
</evidence>
<dbReference type="Pfam" id="PF12705">
    <property type="entry name" value="PDDEXK_1"/>
    <property type="match status" value="1"/>
</dbReference>
<dbReference type="InterPro" id="IPR027417">
    <property type="entry name" value="P-loop_NTPase"/>
</dbReference>
<dbReference type="InterPro" id="IPR014017">
    <property type="entry name" value="DNA_helicase_UvrD-like_C"/>
</dbReference>
<reference evidence="17" key="1">
    <citation type="journal article" date="2014" name="Genome Biol. Evol.">
        <title>Pangenome evidence for extensive interdomain horizontal transfer affecting lineage core and shell genes in uncultured planktonic thaumarchaeota and euryarchaeota.</title>
        <authorList>
            <person name="Deschamps P."/>
            <person name="Zivanovic Y."/>
            <person name="Moreira D."/>
            <person name="Rodriguez-Valera F."/>
            <person name="Lopez-Garcia P."/>
        </authorList>
    </citation>
    <scope>NUCLEOTIDE SEQUENCE</scope>
</reference>
<keyword evidence="9" id="KW-0238">DNA-binding</keyword>